<feature type="compositionally biased region" description="Basic and acidic residues" evidence="1">
    <location>
        <begin position="200"/>
        <end position="215"/>
    </location>
</feature>
<feature type="region of interest" description="Disordered" evidence="1">
    <location>
        <begin position="52"/>
        <end position="166"/>
    </location>
</feature>
<evidence type="ECO:0000256" key="1">
    <source>
        <dbReference type="SAM" id="MobiDB-lite"/>
    </source>
</evidence>
<feature type="compositionally biased region" description="Polar residues" evidence="1">
    <location>
        <begin position="52"/>
        <end position="67"/>
    </location>
</feature>
<feature type="region of interest" description="Disordered" evidence="1">
    <location>
        <begin position="191"/>
        <end position="341"/>
    </location>
</feature>
<feature type="compositionally biased region" description="Basic residues" evidence="1">
    <location>
        <begin position="459"/>
        <end position="481"/>
    </location>
</feature>
<protein>
    <recommendedName>
        <fullName evidence="4">PNN-interacting serine/arginine-rich protein</fullName>
    </recommendedName>
</protein>
<dbReference type="InterPro" id="IPR031937">
    <property type="entry name" value="PNISR"/>
</dbReference>
<feature type="compositionally biased region" description="Acidic residues" evidence="1">
    <location>
        <begin position="295"/>
        <end position="306"/>
    </location>
</feature>
<feature type="compositionally biased region" description="Low complexity" evidence="1">
    <location>
        <begin position="444"/>
        <end position="453"/>
    </location>
</feature>
<accession>A0A673LSX0</accession>
<feature type="compositionally biased region" description="Acidic residues" evidence="1">
    <location>
        <begin position="328"/>
        <end position="339"/>
    </location>
</feature>
<dbReference type="Pfam" id="PF15996">
    <property type="entry name" value="PNISR"/>
    <property type="match status" value="1"/>
</dbReference>
<feature type="compositionally biased region" description="Basic residues" evidence="1">
    <location>
        <begin position="559"/>
        <end position="568"/>
    </location>
</feature>
<sequence>MMIEMWDQGGQPWPQWPLSSQQQWMQSFQHQQDPGQVDWAALAQAWIAQKESTGGVANQQGIQPNGQERQHMEPPAHNNHGAFPGDPNFGRGWQPEWGMHGQPPPPPPEQVWNPPGQGPMDVINPSEDSNSQDSLEFPGDPHHRGFPQNSHGFGGQPEPYPSGPVCVNQFDYQHGAAPTGAVYGPPSTGFHAPYWPEGPQNRRDRLPGFRPERPRSPNQMGIKPETPTLDAVKRRTLPAWIREGLEKMDREKQKKLEKERMEKERAEMANNERTSDMVEEEGDGPRLPRKSKFDSDDEDGEEDGAGEDSVSGRRLEFGGRSSPPVQEDQSEPEMTEEEKEFQLMLMTKTLLTEVLLEVTNEEIFQVAKETHRKATKAPAKQLAQSNALASLTGLGGLGDYGSDESEDEERSAKGSDSSDTDDEELLHRIHQKQDAFRRKEREQQQLQERLALEVQTVKGGRRSRDRSRSRSTSRSRRKQKASSKDRDRRKERSRSHEKDKKKKEKDLDKKKVKQKGKEKEGEGSSVRDEEDDAKSRRKKESERTDSRSERFFRQDSKSSKKGSAKASKKYSDSESSRSRSPSPEVSKEKKSKKSKRSRSRSTERSHKSGKKASRKHKSKSRSRSASPSRRKR</sequence>
<gene>
    <name evidence="2" type="primary">LOC107711745</name>
</gene>
<reference evidence="2" key="1">
    <citation type="submission" date="2025-08" db="UniProtKB">
        <authorList>
            <consortium name="Ensembl"/>
        </authorList>
    </citation>
    <scope>IDENTIFICATION</scope>
</reference>
<dbReference type="PANTHER" id="PTHR31518">
    <property type="entry name" value="ARGININE/SERINE-RICH PROTEIN PNISR"/>
    <property type="match status" value="1"/>
</dbReference>
<evidence type="ECO:0000313" key="3">
    <source>
        <dbReference type="Proteomes" id="UP000472270"/>
    </source>
</evidence>
<proteinExistence type="predicted"/>
<reference evidence="2" key="2">
    <citation type="submission" date="2025-09" db="UniProtKB">
        <authorList>
            <consortium name="Ensembl"/>
        </authorList>
    </citation>
    <scope>IDENTIFICATION</scope>
</reference>
<evidence type="ECO:0008006" key="4">
    <source>
        <dbReference type="Google" id="ProtNLM"/>
    </source>
</evidence>
<dbReference type="Ensembl" id="ENSSRHT00000083630.1">
    <property type="protein sequence ID" value="ENSSRHP00000081421.1"/>
    <property type="gene ID" value="ENSSRHG00000040360.1"/>
</dbReference>
<feature type="region of interest" description="Disordered" evidence="1">
    <location>
        <begin position="391"/>
        <end position="632"/>
    </location>
</feature>
<feature type="compositionally biased region" description="Basic residues" evidence="1">
    <location>
        <begin position="589"/>
        <end position="599"/>
    </location>
</feature>
<name>A0A673LSX0_9TELE</name>
<feature type="compositionally biased region" description="Basic residues" evidence="1">
    <location>
        <begin position="607"/>
        <end position="632"/>
    </location>
</feature>
<keyword evidence="3" id="KW-1185">Reference proteome</keyword>
<dbReference type="Proteomes" id="UP000472270">
    <property type="component" value="Unassembled WGS sequence"/>
</dbReference>
<feature type="compositionally biased region" description="Basic and acidic residues" evidence="1">
    <location>
        <begin position="283"/>
        <end position="294"/>
    </location>
</feature>
<feature type="compositionally biased region" description="Basic and acidic residues" evidence="1">
    <location>
        <begin position="425"/>
        <end position="443"/>
    </location>
</feature>
<feature type="compositionally biased region" description="Basic and acidic residues" evidence="1">
    <location>
        <begin position="482"/>
        <end position="527"/>
    </location>
</feature>
<feature type="compositionally biased region" description="Basic and acidic residues" evidence="1">
    <location>
        <begin position="539"/>
        <end position="558"/>
    </location>
</feature>
<dbReference type="AlphaFoldDB" id="A0A673LSX0"/>
<evidence type="ECO:0000313" key="2">
    <source>
        <dbReference type="Ensembl" id="ENSSRHP00000081421.1"/>
    </source>
</evidence>
<organism evidence="2 3">
    <name type="scientific">Sinocyclocheilus rhinocerous</name>
    <dbReference type="NCBI Taxonomy" id="307959"/>
    <lineage>
        <taxon>Eukaryota</taxon>
        <taxon>Metazoa</taxon>
        <taxon>Chordata</taxon>
        <taxon>Craniata</taxon>
        <taxon>Vertebrata</taxon>
        <taxon>Euteleostomi</taxon>
        <taxon>Actinopterygii</taxon>
        <taxon>Neopterygii</taxon>
        <taxon>Teleostei</taxon>
        <taxon>Ostariophysi</taxon>
        <taxon>Cypriniformes</taxon>
        <taxon>Cyprinidae</taxon>
        <taxon>Cyprininae</taxon>
        <taxon>Sinocyclocheilus</taxon>
    </lineage>
</organism>
<feature type="compositionally biased region" description="Basic and acidic residues" evidence="1">
    <location>
        <begin position="243"/>
        <end position="267"/>
    </location>
</feature>